<comment type="caution">
    <text evidence="1">The sequence shown here is derived from an EMBL/GenBank/DDBJ whole genome shotgun (WGS) entry which is preliminary data.</text>
</comment>
<proteinExistence type="predicted"/>
<organism evidence="1 2">
    <name type="scientific">Auriscalpium vulgare</name>
    <dbReference type="NCBI Taxonomy" id="40419"/>
    <lineage>
        <taxon>Eukaryota</taxon>
        <taxon>Fungi</taxon>
        <taxon>Dikarya</taxon>
        <taxon>Basidiomycota</taxon>
        <taxon>Agaricomycotina</taxon>
        <taxon>Agaricomycetes</taxon>
        <taxon>Russulales</taxon>
        <taxon>Auriscalpiaceae</taxon>
        <taxon>Auriscalpium</taxon>
    </lineage>
</organism>
<evidence type="ECO:0000313" key="2">
    <source>
        <dbReference type="Proteomes" id="UP000814033"/>
    </source>
</evidence>
<accession>A0ACB8RQD6</accession>
<protein>
    <submittedName>
        <fullName evidence="1">Uncharacterized protein</fullName>
    </submittedName>
</protein>
<dbReference type="EMBL" id="MU275931">
    <property type="protein sequence ID" value="KAI0046229.1"/>
    <property type="molecule type" value="Genomic_DNA"/>
</dbReference>
<reference evidence="1" key="2">
    <citation type="journal article" date="2022" name="New Phytol.">
        <title>Evolutionary transition to the ectomycorrhizal habit in the genomes of a hyperdiverse lineage of mushroom-forming fungi.</title>
        <authorList>
            <person name="Looney B."/>
            <person name="Miyauchi S."/>
            <person name="Morin E."/>
            <person name="Drula E."/>
            <person name="Courty P.E."/>
            <person name="Kohler A."/>
            <person name="Kuo A."/>
            <person name="LaButti K."/>
            <person name="Pangilinan J."/>
            <person name="Lipzen A."/>
            <person name="Riley R."/>
            <person name="Andreopoulos W."/>
            <person name="He G."/>
            <person name="Johnson J."/>
            <person name="Nolan M."/>
            <person name="Tritt A."/>
            <person name="Barry K.W."/>
            <person name="Grigoriev I.V."/>
            <person name="Nagy L.G."/>
            <person name="Hibbett D."/>
            <person name="Henrissat B."/>
            <person name="Matheny P.B."/>
            <person name="Labbe J."/>
            <person name="Martin F.M."/>
        </authorList>
    </citation>
    <scope>NUCLEOTIDE SEQUENCE</scope>
    <source>
        <strain evidence="1">FP105234-sp</strain>
    </source>
</reference>
<dbReference type="Proteomes" id="UP000814033">
    <property type="component" value="Unassembled WGS sequence"/>
</dbReference>
<gene>
    <name evidence="1" type="ORF">FA95DRAFT_1607090</name>
</gene>
<name>A0ACB8RQD6_9AGAM</name>
<keyword evidence="2" id="KW-1185">Reference proteome</keyword>
<sequence>MRLQSVTTVNWEFLLTNRASAQCVQAAHLTSLIGGNKFCLKICPNDGSTNNPAGYCRNTLERLDCNANSPNFAQQTPTRSTIALTWIASRSASVNLDRYSPTSLSRRSRDDQVHPAPPSPSRSAPSLPTPSTATVHALSNCTPFSSAALYTDIAFVSGAVSVTPTGSSSICGSVACQRLRARQSLGPQGDYAWLVPKDMSRLRTHEIEAYINEPFKRSGELLNSYRVALDPAKWEEQIESNRVAAAEEEALAEVDQLETATDPDREADADGDADEDDKPAKPRKRKRDSDAAGAGMGKPNAGLEGRDA</sequence>
<reference evidence="1" key="1">
    <citation type="submission" date="2021-02" db="EMBL/GenBank/DDBJ databases">
        <authorList>
            <consortium name="DOE Joint Genome Institute"/>
            <person name="Ahrendt S."/>
            <person name="Looney B.P."/>
            <person name="Miyauchi S."/>
            <person name="Morin E."/>
            <person name="Drula E."/>
            <person name="Courty P.E."/>
            <person name="Chicoki N."/>
            <person name="Fauchery L."/>
            <person name="Kohler A."/>
            <person name="Kuo A."/>
            <person name="Labutti K."/>
            <person name="Pangilinan J."/>
            <person name="Lipzen A."/>
            <person name="Riley R."/>
            <person name="Andreopoulos W."/>
            <person name="He G."/>
            <person name="Johnson J."/>
            <person name="Barry K.W."/>
            <person name="Grigoriev I.V."/>
            <person name="Nagy L."/>
            <person name="Hibbett D."/>
            <person name="Henrissat B."/>
            <person name="Matheny P.B."/>
            <person name="Labbe J."/>
            <person name="Martin F."/>
        </authorList>
    </citation>
    <scope>NUCLEOTIDE SEQUENCE</scope>
    <source>
        <strain evidence="1">FP105234-sp</strain>
    </source>
</reference>
<evidence type="ECO:0000313" key="1">
    <source>
        <dbReference type="EMBL" id="KAI0046229.1"/>
    </source>
</evidence>